<reference evidence="3 4" key="1">
    <citation type="submission" date="2016-05" db="EMBL/GenBank/DDBJ databases">
        <title>A degradative enzymes factory behind the ericoid mycorrhizal symbiosis.</title>
        <authorList>
            <consortium name="DOE Joint Genome Institute"/>
            <person name="Martino E."/>
            <person name="Morin E."/>
            <person name="Grelet G."/>
            <person name="Kuo A."/>
            <person name="Kohler A."/>
            <person name="Daghino S."/>
            <person name="Barry K."/>
            <person name="Choi C."/>
            <person name="Cichocki N."/>
            <person name="Clum A."/>
            <person name="Copeland A."/>
            <person name="Hainaut M."/>
            <person name="Haridas S."/>
            <person name="Labutti K."/>
            <person name="Lindquist E."/>
            <person name="Lipzen A."/>
            <person name="Khouja H.-R."/>
            <person name="Murat C."/>
            <person name="Ohm R."/>
            <person name="Olson A."/>
            <person name="Spatafora J."/>
            <person name="Veneault-Fourrey C."/>
            <person name="Henrissat B."/>
            <person name="Grigoriev I."/>
            <person name="Martin F."/>
            <person name="Perotto S."/>
        </authorList>
    </citation>
    <scope>NUCLEOTIDE SEQUENCE [LARGE SCALE GENOMIC DNA]</scope>
    <source>
        <strain evidence="3 4">UAMH 7357</strain>
    </source>
</reference>
<evidence type="ECO:0000256" key="1">
    <source>
        <dbReference type="ARBA" id="ARBA00035112"/>
    </source>
</evidence>
<protein>
    <recommendedName>
        <fullName evidence="5">Tat pathway signal sequence</fullName>
    </recommendedName>
</protein>
<dbReference type="InterPro" id="IPR021765">
    <property type="entry name" value="UstYa-like"/>
</dbReference>
<accession>A0A2J6PRI9</accession>
<name>A0A2J6PRI9_9HELO</name>
<evidence type="ECO:0000313" key="3">
    <source>
        <dbReference type="EMBL" id="PMD16627.1"/>
    </source>
</evidence>
<evidence type="ECO:0000313" key="4">
    <source>
        <dbReference type="Proteomes" id="UP000235672"/>
    </source>
</evidence>
<sequence length="280" mass="32235">MDPEGATSETPFLDKESLSDSFESTREVPLLRKAGWLQRNMLAILSNIIIIAICTTIGVIDHWYMGRYHCAPQSLVYTPARESLEYVRMEMDTAGDHHNKYMGATDTADEVWTELLSRNNIRLSDEDLRAINQTSVSLGSGGYLGMLAVYHELHCVKMIRWAFNHARYKSHWSPQDLIDLPDHVEHCLDIVRQSIQCRADSTIITYWWTEKSRVPETNFYGHHECINWDKFEAWADQHSVDIYVPGELNHPIYGQSYPNGHRLVEDGKVPVILPALEYEV</sequence>
<dbReference type="PANTHER" id="PTHR33365:SF7">
    <property type="entry name" value="TAT PATHWAY SIGNAL SEQUENCE"/>
    <property type="match status" value="1"/>
</dbReference>
<comment type="similarity">
    <text evidence="1">Belongs to the ustYa family.</text>
</comment>
<evidence type="ECO:0000256" key="2">
    <source>
        <dbReference type="SAM" id="Phobius"/>
    </source>
</evidence>
<evidence type="ECO:0008006" key="5">
    <source>
        <dbReference type="Google" id="ProtNLM"/>
    </source>
</evidence>
<dbReference type="Proteomes" id="UP000235672">
    <property type="component" value="Unassembled WGS sequence"/>
</dbReference>
<keyword evidence="4" id="KW-1185">Reference proteome</keyword>
<keyword evidence="2" id="KW-0812">Transmembrane</keyword>
<dbReference type="PANTHER" id="PTHR33365">
    <property type="entry name" value="YALI0B05434P"/>
    <property type="match status" value="1"/>
</dbReference>
<keyword evidence="2" id="KW-0472">Membrane</keyword>
<proteinExistence type="inferred from homology"/>
<dbReference type="OrthoDB" id="3687641at2759"/>
<dbReference type="GO" id="GO:0043386">
    <property type="term" value="P:mycotoxin biosynthetic process"/>
    <property type="evidence" value="ECO:0007669"/>
    <property type="project" value="InterPro"/>
</dbReference>
<organism evidence="3 4">
    <name type="scientific">Hyaloscypha hepaticicola</name>
    <dbReference type="NCBI Taxonomy" id="2082293"/>
    <lineage>
        <taxon>Eukaryota</taxon>
        <taxon>Fungi</taxon>
        <taxon>Dikarya</taxon>
        <taxon>Ascomycota</taxon>
        <taxon>Pezizomycotina</taxon>
        <taxon>Leotiomycetes</taxon>
        <taxon>Helotiales</taxon>
        <taxon>Hyaloscyphaceae</taxon>
        <taxon>Hyaloscypha</taxon>
    </lineage>
</organism>
<keyword evidence="2" id="KW-1133">Transmembrane helix</keyword>
<dbReference type="AlphaFoldDB" id="A0A2J6PRI9"/>
<feature type="transmembrane region" description="Helical" evidence="2">
    <location>
        <begin position="42"/>
        <end position="65"/>
    </location>
</feature>
<dbReference type="EMBL" id="KZ613504">
    <property type="protein sequence ID" value="PMD16627.1"/>
    <property type="molecule type" value="Genomic_DNA"/>
</dbReference>
<dbReference type="Pfam" id="PF11807">
    <property type="entry name" value="UstYa"/>
    <property type="match status" value="1"/>
</dbReference>
<gene>
    <name evidence="3" type="ORF">NA56DRAFT_305974</name>
</gene>